<name>A0A6A5KFG8_9PLEO</name>
<feature type="compositionally biased region" description="Polar residues" evidence="1">
    <location>
        <begin position="495"/>
        <end position="519"/>
    </location>
</feature>
<feature type="compositionally biased region" description="Polar residues" evidence="1">
    <location>
        <begin position="139"/>
        <end position="165"/>
    </location>
</feature>
<accession>A0A6A5KFG8</accession>
<evidence type="ECO:0000313" key="2">
    <source>
        <dbReference type="EMBL" id="KAF1834002.1"/>
    </source>
</evidence>
<keyword evidence="3" id="KW-1185">Reference proteome</keyword>
<dbReference type="AlphaFoldDB" id="A0A6A5KFG8"/>
<feature type="compositionally biased region" description="Basic and acidic residues" evidence="1">
    <location>
        <begin position="91"/>
        <end position="105"/>
    </location>
</feature>
<feature type="region of interest" description="Disordered" evidence="1">
    <location>
        <begin position="423"/>
        <end position="542"/>
    </location>
</feature>
<feature type="compositionally biased region" description="Basic and acidic residues" evidence="1">
    <location>
        <begin position="446"/>
        <end position="469"/>
    </location>
</feature>
<gene>
    <name evidence="2" type="ORF">BDW02DRAFT_355727</name>
</gene>
<feature type="region of interest" description="Disordered" evidence="1">
    <location>
        <begin position="379"/>
        <end position="407"/>
    </location>
</feature>
<feature type="compositionally biased region" description="Polar residues" evidence="1">
    <location>
        <begin position="49"/>
        <end position="62"/>
    </location>
</feature>
<protein>
    <submittedName>
        <fullName evidence="2">Uncharacterized protein</fullName>
    </submittedName>
</protein>
<reference evidence="2" key="1">
    <citation type="submission" date="2020-01" db="EMBL/GenBank/DDBJ databases">
        <authorList>
            <consortium name="DOE Joint Genome Institute"/>
            <person name="Haridas S."/>
            <person name="Albert R."/>
            <person name="Binder M."/>
            <person name="Bloem J."/>
            <person name="Labutti K."/>
            <person name="Salamov A."/>
            <person name="Andreopoulos B."/>
            <person name="Baker S.E."/>
            <person name="Barry K."/>
            <person name="Bills G."/>
            <person name="Bluhm B.H."/>
            <person name="Cannon C."/>
            <person name="Castanera R."/>
            <person name="Culley D.E."/>
            <person name="Daum C."/>
            <person name="Ezra D."/>
            <person name="Gonzalez J.B."/>
            <person name="Henrissat B."/>
            <person name="Kuo A."/>
            <person name="Liang C."/>
            <person name="Lipzen A."/>
            <person name="Lutzoni F."/>
            <person name="Magnuson J."/>
            <person name="Mondo S."/>
            <person name="Nolan M."/>
            <person name="Ohm R."/>
            <person name="Pangilinan J."/>
            <person name="Park H.-J."/>
            <person name="Ramirez L."/>
            <person name="Alfaro M."/>
            <person name="Sun H."/>
            <person name="Tritt A."/>
            <person name="Yoshinaga Y."/>
            <person name="Zwiers L.-H."/>
            <person name="Turgeon B.G."/>
            <person name="Goodwin S.B."/>
            <person name="Spatafora J.W."/>
            <person name="Crous P.W."/>
            <person name="Grigoriev I.V."/>
        </authorList>
    </citation>
    <scope>NUCLEOTIDE SEQUENCE</scope>
    <source>
        <strain evidence="2">P77</strain>
    </source>
</reference>
<proteinExistence type="predicted"/>
<feature type="compositionally biased region" description="Basic and acidic residues" evidence="1">
    <location>
        <begin position="1"/>
        <end position="14"/>
    </location>
</feature>
<feature type="compositionally biased region" description="Polar residues" evidence="1">
    <location>
        <begin position="727"/>
        <end position="737"/>
    </location>
</feature>
<dbReference type="Proteomes" id="UP000800040">
    <property type="component" value="Unassembled WGS sequence"/>
</dbReference>
<sequence>MDHWGDPWADDKSPTKNAVTSPPHAPAPVLLNGFVDDAGWGNEDETFGDWTTSAGNDSTPGATETRVAGPSALENPPGPIEDGPHWETSGDAERNRDGWTRREEVDNVASETSDTSTTIPLDEDPDPGAAFSSGRLQPDDNSSARPSTSPSETSRNEATAESPRTSLEDESGDGKHTTVEPSSEEDAPVGETQGSGHVVFDEKDESNEDEFGTFAKDTLWGETTPGQEDAMRESDDGLAKVPEICPTKRAASPEESQPTTVVAAVAIAAPTVDQTLLDDLFPPEQNAKELDEAPDDPIYSTSARKAWYRLTRKQTMREFNSGSGSGDDNYIRVTWANSQVRSEVNKIVGRWAREDRISGIGPGARASFYWDTPAPVDSRVPRGHLRTKTSVSTSRTAAPVRQSLPPVTTSLPAAFDWSSPTAAVDPWKQDSPDLRSLSSPTVPKHTTADKAHMDELRAVSIDLTRDAGETQRQTATAPAETPAVAQGIPAPVTLPTATSSKRQENLSALDTNPPVQEQRSIAPLDDDDDWGEMISSPTVSTPISALTNSVSATRDTLSSLTSTPTTPPTQDHSADTMHIVRLRSTISPTSALFGPKSFVPLHAEQGPIGPGILKPAKTPVASTPEKSKSEATVPSVPYAEIIQESKTETEVLQTLDLCETRAEKARTTEPIVDSTEDGDFSAFTSNILEIESTRPSTPPPAPVASTTDSWADADLSFFESVPPTTVPAPQQGSSNVYGTPPRPTSSASSAKTFTRSPPRNVTPPPIQPLTGATNSAQRRKNEEEQVIREILAGLPDLRYMMR</sequence>
<feature type="compositionally biased region" description="Polar residues" evidence="1">
    <location>
        <begin position="109"/>
        <end position="119"/>
    </location>
</feature>
<organism evidence="2 3">
    <name type="scientific">Decorospora gaudefroyi</name>
    <dbReference type="NCBI Taxonomy" id="184978"/>
    <lineage>
        <taxon>Eukaryota</taxon>
        <taxon>Fungi</taxon>
        <taxon>Dikarya</taxon>
        <taxon>Ascomycota</taxon>
        <taxon>Pezizomycotina</taxon>
        <taxon>Dothideomycetes</taxon>
        <taxon>Pleosporomycetidae</taxon>
        <taxon>Pleosporales</taxon>
        <taxon>Pleosporineae</taxon>
        <taxon>Pleosporaceae</taxon>
        <taxon>Decorospora</taxon>
    </lineage>
</organism>
<feature type="region of interest" description="Disordered" evidence="1">
    <location>
        <begin position="720"/>
        <end position="784"/>
    </location>
</feature>
<dbReference type="OrthoDB" id="3941134at2759"/>
<evidence type="ECO:0000313" key="3">
    <source>
        <dbReference type="Proteomes" id="UP000800040"/>
    </source>
</evidence>
<evidence type="ECO:0000256" key="1">
    <source>
        <dbReference type="SAM" id="MobiDB-lite"/>
    </source>
</evidence>
<dbReference type="EMBL" id="ML975309">
    <property type="protein sequence ID" value="KAF1834002.1"/>
    <property type="molecule type" value="Genomic_DNA"/>
</dbReference>
<feature type="compositionally biased region" description="Low complexity" evidence="1">
    <location>
        <begin position="470"/>
        <end position="483"/>
    </location>
</feature>
<feature type="compositionally biased region" description="Acidic residues" evidence="1">
    <location>
        <begin position="202"/>
        <end position="211"/>
    </location>
</feature>
<feature type="region of interest" description="Disordered" evidence="1">
    <location>
        <begin position="1"/>
        <end position="237"/>
    </location>
</feature>